<dbReference type="Proteomes" id="UP001501509">
    <property type="component" value="Unassembled WGS sequence"/>
</dbReference>
<dbReference type="EMBL" id="BAAATD010000005">
    <property type="protein sequence ID" value="GAA2605648.1"/>
    <property type="molecule type" value="Genomic_DNA"/>
</dbReference>
<organism evidence="3 4">
    <name type="scientific">Actinomadura fulvescens</name>
    <dbReference type="NCBI Taxonomy" id="46160"/>
    <lineage>
        <taxon>Bacteria</taxon>
        <taxon>Bacillati</taxon>
        <taxon>Actinomycetota</taxon>
        <taxon>Actinomycetes</taxon>
        <taxon>Streptosporangiales</taxon>
        <taxon>Thermomonosporaceae</taxon>
        <taxon>Actinomadura</taxon>
    </lineage>
</organism>
<evidence type="ECO:0000313" key="3">
    <source>
        <dbReference type="EMBL" id="GAA2605648.1"/>
    </source>
</evidence>
<dbReference type="RefSeq" id="WP_344543703.1">
    <property type="nucleotide sequence ID" value="NZ_BAAATD010000005.1"/>
</dbReference>
<keyword evidence="1" id="KW-0812">Transmembrane</keyword>
<feature type="signal peptide" evidence="2">
    <location>
        <begin position="1"/>
        <end position="24"/>
    </location>
</feature>
<dbReference type="PROSITE" id="PS51257">
    <property type="entry name" value="PROKAR_LIPOPROTEIN"/>
    <property type="match status" value="1"/>
</dbReference>
<comment type="caution">
    <text evidence="3">The sequence shown here is derived from an EMBL/GenBank/DDBJ whole genome shotgun (WGS) entry which is preliminary data.</text>
</comment>
<evidence type="ECO:0008006" key="5">
    <source>
        <dbReference type="Google" id="ProtNLM"/>
    </source>
</evidence>
<keyword evidence="2" id="KW-0732">Signal</keyword>
<keyword evidence="1" id="KW-0472">Membrane</keyword>
<keyword evidence="4" id="KW-1185">Reference proteome</keyword>
<evidence type="ECO:0000256" key="1">
    <source>
        <dbReference type="SAM" id="Phobius"/>
    </source>
</evidence>
<evidence type="ECO:0000313" key="4">
    <source>
        <dbReference type="Proteomes" id="UP001501509"/>
    </source>
</evidence>
<name>A0ABP6CC40_9ACTN</name>
<protein>
    <recommendedName>
        <fullName evidence="5">Lipoprotein</fullName>
    </recommendedName>
</protein>
<evidence type="ECO:0000256" key="2">
    <source>
        <dbReference type="SAM" id="SignalP"/>
    </source>
</evidence>
<accession>A0ABP6CC40</accession>
<gene>
    <name evidence="3" type="ORF">GCM10010411_44780</name>
</gene>
<reference evidence="4" key="1">
    <citation type="journal article" date="2019" name="Int. J. Syst. Evol. Microbiol.">
        <title>The Global Catalogue of Microorganisms (GCM) 10K type strain sequencing project: providing services to taxonomists for standard genome sequencing and annotation.</title>
        <authorList>
            <consortium name="The Broad Institute Genomics Platform"/>
            <consortium name="The Broad Institute Genome Sequencing Center for Infectious Disease"/>
            <person name="Wu L."/>
            <person name="Ma J."/>
        </authorList>
    </citation>
    <scope>NUCLEOTIDE SEQUENCE [LARGE SCALE GENOMIC DNA]</scope>
    <source>
        <strain evidence="4">JCM 6833</strain>
    </source>
</reference>
<keyword evidence="1" id="KW-1133">Transmembrane helix</keyword>
<feature type="transmembrane region" description="Helical" evidence="1">
    <location>
        <begin position="139"/>
        <end position="161"/>
    </location>
</feature>
<feature type="chain" id="PRO_5045904778" description="Lipoprotein" evidence="2">
    <location>
        <begin position="25"/>
        <end position="170"/>
    </location>
</feature>
<sequence>MKRTLTLIAATVLTLICGCPISWAGPSPYPPDASLEIDAGKPGELVEVMFSDSGADDEQQNVTVRSAAFEPDDVVLGFTGRKYIGSARLRRTLKPGRFIASVQSLTHGRKASMEAEVKVLPSAQPLNDSARRVSPRHGFLEGAVAGICAGAVVTLAALYAVHRLRRRRPS</sequence>
<proteinExistence type="predicted"/>